<dbReference type="Proteomes" id="UP001054889">
    <property type="component" value="Unassembled WGS sequence"/>
</dbReference>
<dbReference type="Pfam" id="PF12295">
    <property type="entry name" value="Symplekin_C"/>
    <property type="match status" value="1"/>
</dbReference>
<dbReference type="Gene3D" id="1.25.10.10">
    <property type="entry name" value="Leucine-rich Repeat Variant"/>
    <property type="match status" value="1"/>
</dbReference>
<dbReference type="PANTHER" id="PTHR47184:SF2">
    <property type="entry name" value="SYMPLEKIN"/>
    <property type="match status" value="1"/>
</dbReference>
<feature type="compositionally biased region" description="Low complexity" evidence="1">
    <location>
        <begin position="1031"/>
        <end position="1044"/>
    </location>
</feature>
<dbReference type="PANTHER" id="PTHR47184">
    <property type="entry name" value="PHOSPHATIDYLINOSITOL 3-AND 4-KINASE FAMILY PROTEIN-RELATED"/>
    <property type="match status" value="1"/>
</dbReference>
<evidence type="ECO:0008006" key="6">
    <source>
        <dbReference type="Google" id="ProtNLM"/>
    </source>
</evidence>
<accession>A0AAV5FGW8</accession>
<evidence type="ECO:0000313" key="4">
    <source>
        <dbReference type="EMBL" id="GJN33510.1"/>
    </source>
</evidence>
<dbReference type="InterPro" id="IPR016024">
    <property type="entry name" value="ARM-type_fold"/>
</dbReference>
<protein>
    <recommendedName>
        <fullName evidence="6">Symplekin</fullName>
    </recommendedName>
</protein>
<feature type="region of interest" description="Disordered" evidence="1">
    <location>
        <begin position="443"/>
        <end position="464"/>
    </location>
</feature>
<dbReference type="SUPFAM" id="SSF48371">
    <property type="entry name" value="ARM repeat"/>
    <property type="match status" value="1"/>
</dbReference>
<name>A0AAV5FGW8_ELECO</name>
<dbReference type="Pfam" id="PF11935">
    <property type="entry name" value="SYMPK_PTA1_N"/>
    <property type="match status" value="1"/>
</dbReference>
<feature type="compositionally biased region" description="Polar residues" evidence="1">
    <location>
        <begin position="1045"/>
        <end position="1069"/>
    </location>
</feature>
<organism evidence="4 5">
    <name type="scientific">Eleusine coracana subsp. coracana</name>
    <dbReference type="NCBI Taxonomy" id="191504"/>
    <lineage>
        <taxon>Eukaryota</taxon>
        <taxon>Viridiplantae</taxon>
        <taxon>Streptophyta</taxon>
        <taxon>Embryophyta</taxon>
        <taxon>Tracheophyta</taxon>
        <taxon>Spermatophyta</taxon>
        <taxon>Magnoliopsida</taxon>
        <taxon>Liliopsida</taxon>
        <taxon>Poales</taxon>
        <taxon>Poaceae</taxon>
        <taxon>PACMAD clade</taxon>
        <taxon>Chloridoideae</taxon>
        <taxon>Cynodonteae</taxon>
        <taxon>Eleusininae</taxon>
        <taxon>Eleusine</taxon>
    </lineage>
</organism>
<feature type="domain" description="Symplekin/Pta1 N-terminal" evidence="2">
    <location>
        <begin position="85"/>
        <end position="221"/>
    </location>
</feature>
<dbReference type="EMBL" id="BQKI01000084">
    <property type="protein sequence ID" value="GJN33510.1"/>
    <property type="molecule type" value="Genomic_DNA"/>
</dbReference>
<feature type="compositionally biased region" description="Polar residues" evidence="1">
    <location>
        <begin position="445"/>
        <end position="459"/>
    </location>
</feature>
<feature type="domain" description="Symplekin C-terminal" evidence="3">
    <location>
        <begin position="854"/>
        <end position="992"/>
    </location>
</feature>
<dbReference type="InterPro" id="IPR022075">
    <property type="entry name" value="Symplekin_C"/>
</dbReference>
<reference evidence="4" key="1">
    <citation type="journal article" date="2018" name="DNA Res.">
        <title>Multiple hybrid de novo genome assembly of finger millet, an orphan allotetraploid crop.</title>
        <authorList>
            <person name="Hatakeyama M."/>
            <person name="Aluri S."/>
            <person name="Balachadran M.T."/>
            <person name="Sivarajan S.R."/>
            <person name="Patrignani A."/>
            <person name="Gruter S."/>
            <person name="Poveda L."/>
            <person name="Shimizu-Inatsugi R."/>
            <person name="Baeten J."/>
            <person name="Francoijs K.J."/>
            <person name="Nataraja K.N."/>
            <person name="Reddy Y.A.N."/>
            <person name="Phadnis S."/>
            <person name="Ravikumar R.L."/>
            <person name="Schlapbach R."/>
            <person name="Sreeman S.M."/>
            <person name="Shimizu K.K."/>
        </authorList>
    </citation>
    <scope>NUCLEOTIDE SEQUENCE</scope>
</reference>
<dbReference type="InterPro" id="IPR011989">
    <property type="entry name" value="ARM-like"/>
</dbReference>
<proteinExistence type="predicted"/>
<dbReference type="AlphaFoldDB" id="A0AAV5FGW8"/>
<dbReference type="InterPro" id="IPR032460">
    <property type="entry name" value="Symplekin/Pta1_N"/>
</dbReference>
<feature type="region of interest" description="Disordered" evidence="1">
    <location>
        <begin position="1019"/>
        <end position="1069"/>
    </location>
</feature>
<gene>
    <name evidence="4" type="primary">gb22119</name>
    <name evidence="4" type="ORF">PR202_gb22119</name>
</gene>
<comment type="caution">
    <text evidence="4">The sequence shown here is derived from an EMBL/GenBank/DDBJ whole genome shotgun (WGS) entry which is preliminary data.</text>
</comment>
<evidence type="ECO:0000256" key="1">
    <source>
        <dbReference type="SAM" id="MobiDB-lite"/>
    </source>
</evidence>
<reference evidence="4" key="2">
    <citation type="submission" date="2021-12" db="EMBL/GenBank/DDBJ databases">
        <title>Resequencing data analysis of finger millet.</title>
        <authorList>
            <person name="Hatakeyama M."/>
            <person name="Aluri S."/>
            <person name="Balachadran M.T."/>
            <person name="Sivarajan S.R."/>
            <person name="Poveda L."/>
            <person name="Shimizu-Inatsugi R."/>
            <person name="Schlapbach R."/>
            <person name="Sreeman S.M."/>
            <person name="Shimizu K.K."/>
        </authorList>
    </citation>
    <scope>NUCLEOTIDE SEQUENCE</scope>
</reference>
<keyword evidence="5" id="KW-1185">Reference proteome</keyword>
<evidence type="ECO:0000313" key="5">
    <source>
        <dbReference type="Proteomes" id="UP001054889"/>
    </source>
</evidence>
<evidence type="ECO:0000259" key="2">
    <source>
        <dbReference type="Pfam" id="PF11935"/>
    </source>
</evidence>
<evidence type="ECO:0000259" key="3">
    <source>
        <dbReference type="Pfam" id="PF12295"/>
    </source>
</evidence>
<sequence length="1069" mass="116060">MLAAPASFHPPPAAHDIAPRLMQLRELRRVPPPGLVARIAELHADEASPMRKLVAEMIGEVGSKHMVYLPDMIPCLLHLLNDDTPAVARQAIKTGTTLFAKVLEHLVIQGLFSTGGIDDRLKSSWEWLLKFKSAVSLMALQARVRLLAVKFVEKTVLMYTPDPSIPSDPPNQATEGMGFNVAWLRGGHSLLNVRDLAMEASQSLGSLLEQLKSPKVKSLSTSMTIVFVSRMSSGCLSGLTWVSSDQWGARLLEALNIINQEDLIEHTSNARNVGDTSNREESCPLMMMRAIPVKESGNHIMMKNMLKRQTREMLSPTSVDVSSSQPISTTTGNSEAVYQLIGMFAALAAQGDRAAGSLQILSSSIASDLLAEVVMVNMEHMPVSRPEVDQQHHLPSTSSGDGISISFSLLTSLLKRASQINQDEMPADKDSAVMPSVADDIATFPASSPVPTSVNTPMEENSDTPIVPLDVETAEANVPSAGATNSIDILESSEASQASMELQGTQEHAGSFISSLPMDNSSAGLSLAQSSEAQSPSSSTIEANQSQFSSLNALSSQFVLPKLVVNNIDLSDEAKDLLQKEAFMRILESDKQESSAGSLARLPLLAHLGIEFPLELDPWELLRKHVLSDYVNTEGHELTLCILNRLYREAEQDQDFLSSRTATSVYESFLLSVAENLRDMFPASDKSLGKLLCEIPYLPEGVLKLLEGLCSPGSNEKQDKDLQSGDGNSRSQCCLESYHVKTFQSGPMPGDCFEEFNQSYRGDPMMVLDNLSASVADAQTLMSLYFAFVHQVHRQVPILIRTIGSSPDLLGIISDPPANSRDLLMQVLQTLTDGAAPSQDLISSIKNLYSKTKDIEVLFPILAYLPKDEVLPLFPNIVNLPMDKFQTALSRILQGSPRNAPSLDPSEILIAIHVIDPDKEGIPLKKVIDACSACFEQRTIFTQQVLAKALNQLVEQIPLPLLFMRTVMQAIGAFPALVDFVMDIMSRLVSKQAPLVEHANQPNVRSTLPRSSLVVLGLAEEQQQQPPPPATQAQSSQTQAQSSQNQGAETSSSVADATTEVTQESSAAS</sequence>